<dbReference type="Proteomes" id="UP001500683">
    <property type="component" value="Unassembled WGS sequence"/>
</dbReference>
<evidence type="ECO:0000313" key="2">
    <source>
        <dbReference type="EMBL" id="GAA4068801.1"/>
    </source>
</evidence>
<reference evidence="3" key="1">
    <citation type="journal article" date="2019" name="Int. J. Syst. Evol. Microbiol.">
        <title>The Global Catalogue of Microorganisms (GCM) 10K type strain sequencing project: providing services to taxonomists for standard genome sequencing and annotation.</title>
        <authorList>
            <consortium name="The Broad Institute Genomics Platform"/>
            <consortium name="The Broad Institute Genome Sequencing Center for Infectious Disease"/>
            <person name="Wu L."/>
            <person name="Ma J."/>
        </authorList>
    </citation>
    <scope>NUCLEOTIDE SEQUENCE [LARGE SCALE GENOMIC DNA]</scope>
    <source>
        <strain evidence="3">JCM 16702</strain>
    </source>
</reference>
<keyword evidence="3" id="KW-1185">Reference proteome</keyword>
<feature type="region of interest" description="Disordered" evidence="1">
    <location>
        <begin position="1"/>
        <end position="76"/>
    </location>
</feature>
<evidence type="ECO:0000256" key="1">
    <source>
        <dbReference type="SAM" id="MobiDB-lite"/>
    </source>
</evidence>
<protein>
    <submittedName>
        <fullName evidence="2">Uncharacterized protein</fullName>
    </submittedName>
</protein>
<accession>A0ABP7VKF3</accession>
<proteinExistence type="predicted"/>
<feature type="compositionally biased region" description="Low complexity" evidence="1">
    <location>
        <begin position="30"/>
        <end position="53"/>
    </location>
</feature>
<name>A0ABP7VKF3_9ACTN</name>
<comment type="caution">
    <text evidence="2">The sequence shown here is derived from an EMBL/GenBank/DDBJ whole genome shotgun (WGS) entry which is preliminary data.</text>
</comment>
<gene>
    <name evidence="2" type="ORF">GCM10022214_24750</name>
</gene>
<dbReference type="EMBL" id="BAAAZG010000014">
    <property type="protein sequence ID" value="GAA4068801.1"/>
    <property type="molecule type" value="Genomic_DNA"/>
</dbReference>
<organism evidence="2 3">
    <name type="scientific">Actinomadura miaoliensis</name>
    <dbReference type="NCBI Taxonomy" id="430685"/>
    <lineage>
        <taxon>Bacteria</taxon>
        <taxon>Bacillati</taxon>
        <taxon>Actinomycetota</taxon>
        <taxon>Actinomycetes</taxon>
        <taxon>Streptosporangiales</taxon>
        <taxon>Thermomonosporaceae</taxon>
        <taxon>Actinomadura</taxon>
    </lineage>
</organism>
<evidence type="ECO:0000313" key="3">
    <source>
        <dbReference type="Proteomes" id="UP001500683"/>
    </source>
</evidence>
<sequence>MYGVGGTWPAAGCSPGSPLSASDPNCIVQGSSSPPGTAAGAAAGATGSSVTVSEARSAGAGRPDGPSTDVASGSSGASTMVFSASPALVLGIPNSVVVRWSGGTCPGS</sequence>